<dbReference type="GO" id="GO:0003954">
    <property type="term" value="F:NADH dehydrogenase activity"/>
    <property type="evidence" value="ECO:0007669"/>
    <property type="project" value="TreeGrafter"/>
</dbReference>
<keyword evidence="6" id="KW-0288">FMN</keyword>
<protein>
    <submittedName>
        <fullName evidence="13">NADH:ubiquinone oxidoreductase, NADH-binding subunit (Chain F)</fullName>
    </submittedName>
</protein>
<feature type="domain" description="NADH-ubiquinone oxidoreductase 51kDa subunit FMN-binding" evidence="11">
    <location>
        <begin position="53"/>
        <end position="212"/>
    </location>
</feature>
<dbReference type="Pfam" id="PF10589">
    <property type="entry name" value="NADH_4Fe-4S"/>
    <property type="match status" value="1"/>
</dbReference>
<evidence type="ECO:0000256" key="6">
    <source>
        <dbReference type="ARBA" id="ARBA00022643"/>
    </source>
</evidence>
<dbReference type="InterPro" id="IPR011538">
    <property type="entry name" value="Nuo51_FMN-bd"/>
</dbReference>
<evidence type="ECO:0000259" key="12">
    <source>
        <dbReference type="Pfam" id="PF10589"/>
    </source>
</evidence>
<dbReference type="SUPFAM" id="SSF142019">
    <property type="entry name" value="Nqo1 FMN-binding domain-like"/>
    <property type="match status" value="1"/>
</dbReference>
<comment type="similarity">
    <text evidence="3">Belongs to the complex I 51 kDa subunit family.</text>
</comment>
<keyword evidence="13" id="KW-0830">Ubiquinone</keyword>
<dbReference type="PANTHER" id="PTHR11780:SF10">
    <property type="entry name" value="NADH DEHYDROGENASE [UBIQUINONE] FLAVOPROTEIN 1, MITOCHONDRIAL"/>
    <property type="match status" value="1"/>
</dbReference>
<dbReference type="Proteomes" id="UP000198741">
    <property type="component" value="Chromosome I"/>
</dbReference>
<dbReference type="SUPFAM" id="SSF142984">
    <property type="entry name" value="Nqo1 middle domain-like"/>
    <property type="match status" value="1"/>
</dbReference>
<dbReference type="GO" id="GO:0045333">
    <property type="term" value="P:cellular respiration"/>
    <property type="evidence" value="ECO:0007669"/>
    <property type="project" value="TreeGrafter"/>
</dbReference>
<dbReference type="InterPro" id="IPR037207">
    <property type="entry name" value="Nuop51_4Fe4S-bd_sf"/>
</dbReference>
<comment type="cofactor">
    <cofactor evidence="1">
        <name>FMN</name>
        <dbReference type="ChEBI" id="CHEBI:58210"/>
    </cofactor>
</comment>
<feature type="region of interest" description="Disordered" evidence="10">
    <location>
        <begin position="418"/>
        <end position="437"/>
    </location>
</feature>
<sequence>MTETYSPTLSAVPIARAGSNRLLPIDPVLRYADHVRHFGGIIQRTRHHLIDVVGEAGLLGRGGASVATMRKLTGVAEHTSARNPGVVVVNCCEGDPTSAKDAVLLDVSPHLVIDGAELAATAVRANRIIFVTHHGAAAADRLRQALADRPSIAARATVVGVPERFVASEATALVRYLNSGDARPAGRFSAIWKAGVDGRPTLVDNAETLAQLALVARYGANWFRSVGTAAEPGTALVTVSGAVSGPGVVEVPIGTAISVITASCGWDAGPRYASSWALVGGLAGRWLDLSRHSGVGFSNAQLSAVGATKGVASIVVLPPGGCPLTEAARILSFLADAGARQCGPCMFGLPAVAADVQALSEGDRSAANRLLRRLPTIDKRGGCGHPDGAVALAASTMNAIRSEPAHLEIHLRHGQCNSPAPIVPVGPRPADSQGGAR</sequence>
<dbReference type="Gene3D" id="3.10.20.600">
    <property type="match status" value="1"/>
</dbReference>
<dbReference type="InterPro" id="IPR019575">
    <property type="entry name" value="Nuop51_4Fe4S-bd"/>
</dbReference>
<dbReference type="Gene3D" id="3.40.50.11540">
    <property type="entry name" value="NADH-ubiquinone oxidoreductase 51kDa subunit"/>
    <property type="match status" value="1"/>
</dbReference>
<evidence type="ECO:0000313" key="14">
    <source>
        <dbReference type="Proteomes" id="UP000198741"/>
    </source>
</evidence>
<dbReference type="PANTHER" id="PTHR11780">
    <property type="entry name" value="NADH-UBIQUINONE OXIDOREDUCTASE FLAVOPROTEIN 1 NDUFV1"/>
    <property type="match status" value="1"/>
</dbReference>
<evidence type="ECO:0000256" key="7">
    <source>
        <dbReference type="ARBA" id="ARBA00022723"/>
    </source>
</evidence>
<dbReference type="RefSeq" id="WP_090479483.1">
    <property type="nucleotide sequence ID" value="NZ_LT629710.1"/>
</dbReference>
<dbReference type="AlphaFoldDB" id="A0A1H0SAJ9"/>
<dbReference type="STRING" id="1090615.SAMN04515671_3996"/>
<evidence type="ECO:0000313" key="13">
    <source>
        <dbReference type="EMBL" id="SDP38812.1"/>
    </source>
</evidence>
<dbReference type="Pfam" id="PF01512">
    <property type="entry name" value="Complex1_51K"/>
    <property type="match status" value="1"/>
</dbReference>
<keyword evidence="9" id="KW-0411">Iron-sulfur</keyword>
<keyword evidence="4" id="KW-0004">4Fe-4S</keyword>
<dbReference type="EMBL" id="LT629710">
    <property type="protein sequence ID" value="SDP38812.1"/>
    <property type="molecule type" value="Genomic_DNA"/>
</dbReference>
<evidence type="ECO:0000256" key="4">
    <source>
        <dbReference type="ARBA" id="ARBA00022485"/>
    </source>
</evidence>
<dbReference type="OrthoDB" id="9805533at2"/>
<evidence type="ECO:0000256" key="9">
    <source>
        <dbReference type="ARBA" id="ARBA00023014"/>
    </source>
</evidence>
<evidence type="ECO:0000256" key="5">
    <source>
        <dbReference type="ARBA" id="ARBA00022630"/>
    </source>
</evidence>
<dbReference type="InterPro" id="IPR037225">
    <property type="entry name" value="Nuo51_FMN-bd_sf"/>
</dbReference>
<gene>
    <name evidence="13" type="ORF">SAMN04515671_3996</name>
</gene>
<dbReference type="SUPFAM" id="SSF140490">
    <property type="entry name" value="Nqo1C-terminal domain-like"/>
    <property type="match status" value="1"/>
</dbReference>
<keyword evidence="14" id="KW-1185">Reference proteome</keyword>
<organism evidence="13 14">
    <name type="scientific">Nakamurella panacisegetis</name>
    <dbReference type="NCBI Taxonomy" id="1090615"/>
    <lineage>
        <taxon>Bacteria</taxon>
        <taxon>Bacillati</taxon>
        <taxon>Actinomycetota</taxon>
        <taxon>Actinomycetes</taxon>
        <taxon>Nakamurellales</taxon>
        <taxon>Nakamurellaceae</taxon>
        <taxon>Nakamurella</taxon>
    </lineage>
</organism>
<keyword evidence="7" id="KW-0479">Metal-binding</keyword>
<proteinExistence type="inferred from homology"/>
<feature type="domain" description="NADH-ubiquinone oxidoreductase 51kDa subunit iron-sulphur binding" evidence="12">
    <location>
        <begin position="327"/>
        <end position="403"/>
    </location>
</feature>
<dbReference type="GO" id="GO:0051539">
    <property type="term" value="F:4 iron, 4 sulfur cluster binding"/>
    <property type="evidence" value="ECO:0007669"/>
    <property type="project" value="UniProtKB-KW"/>
</dbReference>
<dbReference type="GO" id="GO:0046872">
    <property type="term" value="F:metal ion binding"/>
    <property type="evidence" value="ECO:0007669"/>
    <property type="project" value="UniProtKB-KW"/>
</dbReference>
<keyword evidence="5" id="KW-0285">Flavoprotein</keyword>
<name>A0A1H0SAJ9_9ACTN</name>
<evidence type="ECO:0000256" key="8">
    <source>
        <dbReference type="ARBA" id="ARBA00023004"/>
    </source>
</evidence>
<evidence type="ECO:0000256" key="3">
    <source>
        <dbReference type="ARBA" id="ARBA00007523"/>
    </source>
</evidence>
<comment type="cofactor">
    <cofactor evidence="2">
        <name>[4Fe-4S] cluster</name>
        <dbReference type="ChEBI" id="CHEBI:49883"/>
    </cofactor>
</comment>
<dbReference type="Gene3D" id="1.20.1440.230">
    <property type="entry name" value="NADH-ubiquinone oxidoreductase 51kDa subunit, iron-sulphur binding domain"/>
    <property type="match status" value="1"/>
</dbReference>
<evidence type="ECO:0000256" key="1">
    <source>
        <dbReference type="ARBA" id="ARBA00001917"/>
    </source>
</evidence>
<keyword evidence="8" id="KW-0408">Iron</keyword>
<reference evidence="13 14" key="1">
    <citation type="submission" date="2016-10" db="EMBL/GenBank/DDBJ databases">
        <authorList>
            <person name="de Groot N.N."/>
        </authorList>
    </citation>
    <scope>NUCLEOTIDE SEQUENCE [LARGE SCALE GENOMIC DNA]</scope>
    <source>
        <strain evidence="14">P4-7,KCTC 19426,CECT 7604</strain>
    </source>
</reference>
<dbReference type="InterPro" id="IPR050837">
    <property type="entry name" value="ComplexI_51kDa_subunit"/>
</dbReference>
<evidence type="ECO:0000259" key="11">
    <source>
        <dbReference type="Pfam" id="PF01512"/>
    </source>
</evidence>
<accession>A0A1H0SAJ9</accession>
<evidence type="ECO:0000256" key="10">
    <source>
        <dbReference type="SAM" id="MobiDB-lite"/>
    </source>
</evidence>
<evidence type="ECO:0000256" key="2">
    <source>
        <dbReference type="ARBA" id="ARBA00001966"/>
    </source>
</evidence>